<protein>
    <submittedName>
        <fullName evidence="3">Uncharacterized protein</fullName>
    </submittedName>
</protein>
<proteinExistence type="predicted"/>
<evidence type="ECO:0000313" key="3">
    <source>
        <dbReference type="EMBL" id="TSI17854.1"/>
    </source>
</evidence>
<keyword evidence="4" id="KW-1185">Reference proteome</keyword>
<accession>A0A556CK97</accession>
<dbReference type="RefSeq" id="WP_143921767.1">
    <property type="nucleotide sequence ID" value="NZ_VLTK01000003.1"/>
</dbReference>
<evidence type="ECO:0000256" key="1">
    <source>
        <dbReference type="SAM" id="MobiDB-lite"/>
    </source>
</evidence>
<dbReference type="EMBL" id="VLTK01000003">
    <property type="protein sequence ID" value="TSI17854.1"/>
    <property type="molecule type" value="Genomic_DNA"/>
</dbReference>
<keyword evidence="2" id="KW-0812">Transmembrane</keyword>
<organism evidence="3 4">
    <name type="scientific">Brevibacterium aurantiacum</name>
    <dbReference type="NCBI Taxonomy" id="273384"/>
    <lineage>
        <taxon>Bacteria</taxon>
        <taxon>Bacillati</taxon>
        <taxon>Actinomycetota</taxon>
        <taxon>Actinomycetes</taxon>
        <taxon>Micrococcales</taxon>
        <taxon>Brevibacteriaceae</taxon>
        <taxon>Brevibacterium</taxon>
    </lineage>
</organism>
<sequence>MSRAQLLASNHALQLGSATIPGWALWVLALGVVLLIVGIVVFVLARRARKVARATEGASKKGGEGFGGHGFGYFGAVTSAISITPDVKRRTRGESGPKSDDRDF</sequence>
<feature type="compositionally biased region" description="Basic and acidic residues" evidence="1">
    <location>
        <begin position="86"/>
        <end position="104"/>
    </location>
</feature>
<evidence type="ECO:0000256" key="2">
    <source>
        <dbReference type="SAM" id="Phobius"/>
    </source>
</evidence>
<feature type="transmembrane region" description="Helical" evidence="2">
    <location>
        <begin position="23"/>
        <end position="45"/>
    </location>
</feature>
<keyword evidence="2" id="KW-1133">Transmembrane helix</keyword>
<name>A0A556CK97_BREAU</name>
<dbReference type="Proteomes" id="UP000316406">
    <property type="component" value="Unassembled WGS sequence"/>
</dbReference>
<keyword evidence="2" id="KW-0472">Membrane</keyword>
<feature type="region of interest" description="Disordered" evidence="1">
    <location>
        <begin position="85"/>
        <end position="104"/>
    </location>
</feature>
<comment type="caution">
    <text evidence="3">The sequence shown here is derived from an EMBL/GenBank/DDBJ whole genome shotgun (WGS) entry which is preliminary data.</text>
</comment>
<gene>
    <name evidence="3" type="ORF">FO013_06605</name>
</gene>
<dbReference type="AlphaFoldDB" id="A0A556CK97"/>
<reference evidence="3 4" key="1">
    <citation type="submission" date="2019-07" db="EMBL/GenBank/DDBJ databases">
        <title>Draft genome sequence of Brevibacterium aurantiacum XU54 isolated from Xinjiang China.</title>
        <authorList>
            <person name="Xu X."/>
        </authorList>
    </citation>
    <scope>NUCLEOTIDE SEQUENCE [LARGE SCALE GENOMIC DNA]</scope>
    <source>
        <strain evidence="3 4">XU54</strain>
    </source>
</reference>
<evidence type="ECO:0000313" key="4">
    <source>
        <dbReference type="Proteomes" id="UP000316406"/>
    </source>
</evidence>